<evidence type="ECO:0000256" key="4">
    <source>
        <dbReference type="SAM" id="MobiDB-lite"/>
    </source>
</evidence>
<feature type="compositionally biased region" description="Acidic residues" evidence="4">
    <location>
        <begin position="93"/>
        <end position="102"/>
    </location>
</feature>
<dbReference type="GO" id="GO:0006508">
    <property type="term" value="P:proteolysis"/>
    <property type="evidence" value="ECO:0007669"/>
    <property type="project" value="UniProtKB-KW"/>
</dbReference>
<reference evidence="7" key="3">
    <citation type="submission" date="2025-09" db="UniProtKB">
        <authorList>
            <consortium name="Ensembl"/>
        </authorList>
    </citation>
    <scope>IDENTIFICATION</scope>
</reference>
<sequence>MYRKDFIIYQEPNSAPSHVTENGFPDKVLLCFTSGSHYDIVYPVEYTVNAALCQSILYEILYEKVFGVDVSKILKELSPPEVTKDADGNSEASDSEDGDMESETAAANHTNGLKPLEGKQLHKRGRSNSFTLPRGVLRSLNPSVYQNIEYEAWQQSKRDQQKQDFSIAAGMQYSVGDKCKVRLDQSGRFYNAHIQEVQSPNGPVVVFVEELGAKHSVLLKNLKPIPQAAPLESWNTVPGKKIKKPISPHGQFSHFDGDFRGSKNSNKAMKNASGLPPRLHGTRQHHMSCPGIYFQQTSPEHSTPGRNPSQALRRAGRERTEDLEYTNSRDCNYFGLSPEERREREAIEETHSLYEIQFWDEVAFPALSVRVQDTECFLEHTVSLLTFDLETFLSFLCGVFVLQSFQEHIPGVTPPPSLAFHELHLPPPVPSVPAVVPAWPNEPTTYGPTGLPPQIPVSSVMPTPVTGLDPSLSPVHVTSSPVTGIPVSLQAVNQPLMPVPQTMNLYQDPLYPGFPLNEKGERVVTPPYSLCSTGEDLPNGKGEGT</sequence>
<reference evidence="7 8" key="1">
    <citation type="journal article" date="2019" name="Proc. Natl. Acad. Sci. U.S.A.">
        <title>Regulatory changes in pterin and carotenoid genes underlie balanced color polymorphisms in the wall lizard.</title>
        <authorList>
            <person name="Andrade P."/>
            <person name="Pinho C."/>
            <person name="Perez I de Lanuza G."/>
            <person name="Afonso S."/>
            <person name="Brejcha J."/>
            <person name="Rubin C.J."/>
            <person name="Wallerman O."/>
            <person name="Pereira P."/>
            <person name="Sabatino S.J."/>
            <person name="Bellati A."/>
            <person name="Pellitteri-Rosa D."/>
            <person name="Bosakova Z."/>
            <person name="Bunikis I."/>
            <person name="Carretero M.A."/>
            <person name="Feiner N."/>
            <person name="Marsik P."/>
            <person name="Pauperio F."/>
            <person name="Salvi D."/>
            <person name="Soler L."/>
            <person name="While G.M."/>
            <person name="Uller T."/>
            <person name="Font E."/>
            <person name="Andersson L."/>
            <person name="Carneiro M."/>
        </authorList>
    </citation>
    <scope>NUCLEOTIDE SEQUENCE</scope>
</reference>
<keyword evidence="1" id="KW-0645">Protease</keyword>
<evidence type="ECO:0000313" key="8">
    <source>
        <dbReference type="Proteomes" id="UP000472272"/>
    </source>
</evidence>
<keyword evidence="3" id="KW-0788">Thiol protease</keyword>
<feature type="domain" description="Tudor" evidence="5">
    <location>
        <begin position="172"/>
        <end position="232"/>
    </location>
</feature>
<evidence type="ECO:0000256" key="3">
    <source>
        <dbReference type="ARBA" id="ARBA00022807"/>
    </source>
</evidence>
<evidence type="ECO:0000256" key="1">
    <source>
        <dbReference type="ARBA" id="ARBA00022670"/>
    </source>
</evidence>
<keyword evidence="2" id="KW-0833">Ubl conjugation pathway</keyword>
<name>A0A670J8G7_PODMU</name>
<accession>A0A670J8G7</accession>
<keyword evidence="8" id="KW-1185">Reference proteome</keyword>
<protein>
    <submittedName>
        <fullName evidence="7">OTU deubiquitinase 4</fullName>
    </submittedName>
</protein>
<dbReference type="Proteomes" id="UP000472272">
    <property type="component" value="Chromosome 9"/>
</dbReference>
<dbReference type="InterPro" id="IPR003323">
    <property type="entry name" value="OTU_dom"/>
</dbReference>
<dbReference type="InterPro" id="IPR002999">
    <property type="entry name" value="Tudor"/>
</dbReference>
<proteinExistence type="predicted"/>
<evidence type="ECO:0000256" key="2">
    <source>
        <dbReference type="ARBA" id="ARBA00022786"/>
    </source>
</evidence>
<evidence type="ECO:0000313" key="7">
    <source>
        <dbReference type="Ensembl" id="ENSPMRP00000020505.1"/>
    </source>
</evidence>
<evidence type="ECO:0000259" key="5">
    <source>
        <dbReference type="PROSITE" id="PS50304"/>
    </source>
</evidence>
<dbReference type="Ensembl" id="ENSPMRT00000021783.1">
    <property type="protein sequence ID" value="ENSPMRP00000020505.1"/>
    <property type="gene ID" value="ENSPMRG00000013347.1"/>
</dbReference>
<gene>
    <name evidence="7" type="primary">OTUD4</name>
</gene>
<evidence type="ECO:0000259" key="6">
    <source>
        <dbReference type="PROSITE" id="PS50802"/>
    </source>
</evidence>
<organism evidence="7 8">
    <name type="scientific">Podarcis muralis</name>
    <name type="common">Wall lizard</name>
    <name type="synonym">Lacerta muralis</name>
    <dbReference type="NCBI Taxonomy" id="64176"/>
    <lineage>
        <taxon>Eukaryota</taxon>
        <taxon>Metazoa</taxon>
        <taxon>Chordata</taxon>
        <taxon>Craniata</taxon>
        <taxon>Vertebrata</taxon>
        <taxon>Euteleostomi</taxon>
        <taxon>Lepidosauria</taxon>
        <taxon>Squamata</taxon>
        <taxon>Bifurcata</taxon>
        <taxon>Unidentata</taxon>
        <taxon>Episquamata</taxon>
        <taxon>Laterata</taxon>
        <taxon>Lacertibaenia</taxon>
        <taxon>Lacertidae</taxon>
        <taxon>Podarcis</taxon>
    </lineage>
</organism>
<feature type="region of interest" description="Disordered" evidence="4">
    <location>
        <begin position="293"/>
        <end position="321"/>
    </location>
</feature>
<dbReference type="SMART" id="SM00333">
    <property type="entry name" value="TUDOR"/>
    <property type="match status" value="1"/>
</dbReference>
<dbReference type="PROSITE" id="PS50802">
    <property type="entry name" value="OTU"/>
    <property type="match status" value="1"/>
</dbReference>
<reference evidence="7" key="2">
    <citation type="submission" date="2025-08" db="UniProtKB">
        <authorList>
            <consortium name="Ensembl"/>
        </authorList>
    </citation>
    <scope>IDENTIFICATION</scope>
</reference>
<dbReference type="CDD" id="cd20448">
    <property type="entry name" value="Tudor_OTUD4"/>
    <property type="match status" value="1"/>
</dbReference>
<feature type="region of interest" description="Disordered" evidence="4">
    <location>
        <begin position="80"/>
        <end position="134"/>
    </location>
</feature>
<dbReference type="AlphaFoldDB" id="A0A670J8G7"/>
<dbReference type="PROSITE" id="PS50304">
    <property type="entry name" value="TUDOR"/>
    <property type="match status" value="1"/>
</dbReference>
<feature type="domain" description="OTU" evidence="6">
    <location>
        <begin position="1"/>
        <end position="44"/>
    </location>
</feature>
<dbReference type="Gene3D" id="2.30.30.140">
    <property type="match status" value="1"/>
</dbReference>
<dbReference type="SUPFAM" id="SSF63748">
    <property type="entry name" value="Tudor/PWWP/MBT"/>
    <property type="match status" value="1"/>
</dbReference>
<dbReference type="GO" id="GO:0008234">
    <property type="term" value="F:cysteine-type peptidase activity"/>
    <property type="evidence" value="ECO:0007669"/>
    <property type="project" value="UniProtKB-KW"/>
</dbReference>
<dbReference type="GeneTree" id="ENSGT00940000160512"/>
<keyword evidence="3" id="KW-0378">Hydrolase</keyword>
<feature type="compositionally biased region" description="Polar residues" evidence="4">
    <location>
        <begin position="294"/>
        <end position="310"/>
    </location>
</feature>